<name>A0A9P6JL48_9AGAR</name>
<dbReference type="Proteomes" id="UP000807306">
    <property type="component" value="Unassembled WGS sequence"/>
</dbReference>
<dbReference type="EMBL" id="MU157899">
    <property type="protein sequence ID" value="KAF9524435.1"/>
    <property type="molecule type" value="Genomic_DNA"/>
</dbReference>
<reference evidence="1" key="1">
    <citation type="submission" date="2020-11" db="EMBL/GenBank/DDBJ databases">
        <authorList>
            <consortium name="DOE Joint Genome Institute"/>
            <person name="Ahrendt S."/>
            <person name="Riley R."/>
            <person name="Andreopoulos W."/>
            <person name="Labutti K."/>
            <person name="Pangilinan J."/>
            <person name="Ruiz-Duenas F.J."/>
            <person name="Barrasa J.M."/>
            <person name="Sanchez-Garcia M."/>
            <person name="Camarero S."/>
            <person name="Miyauchi S."/>
            <person name="Serrano A."/>
            <person name="Linde D."/>
            <person name="Babiker R."/>
            <person name="Drula E."/>
            <person name="Ayuso-Fernandez I."/>
            <person name="Pacheco R."/>
            <person name="Padilla G."/>
            <person name="Ferreira P."/>
            <person name="Barriuso J."/>
            <person name="Kellner H."/>
            <person name="Castanera R."/>
            <person name="Alfaro M."/>
            <person name="Ramirez L."/>
            <person name="Pisabarro A.G."/>
            <person name="Kuo A."/>
            <person name="Tritt A."/>
            <person name="Lipzen A."/>
            <person name="He G."/>
            <person name="Yan M."/>
            <person name="Ng V."/>
            <person name="Cullen D."/>
            <person name="Martin F."/>
            <person name="Rosso M.-N."/>
            <person name="Henrissat B."/>
            <person name="Hibbett D."/>
            <person name="Martinez A.T."/>
            <person name="Grigoriev I.V."/>
        </authorList>
    </citation>
    <scope>NUCLEOTIDE SEQUENCE</scope>
    <source>
        <strain evidence="1">CBS 506.95</strain>
    </source>
</reference>
<keyword evidence="2" id="KW-1185">Reference proteome</keyword>
<dbReference type="OrthoDB" id="10260758at2759"/>
<dbReference type="SUPFAM" id="SSF48452">
    <property type="entry name" value="TPR-like"/>
    <property type="match status" value="1"/>
</dbReference>
<sequence length="464" mass="54421">MAIIADLFCNVLVYGDAKVYKNSYRMFALREWNKRTIEELDKISSTFDAKDDIGMRLAARLQVLSEAYYERYHEEHYGSEAVGRGQELQQRAYDLLRQGLGPWHIHTVNSLKRLCRWNIDAARRREVLKEAIPYARSHISRNHFKQGDLEKLNAMDSLVICCLRNKDYGEDVKALQMILVEKHSGRRQEMRVVNIYMGQRNWSAAADVASKLITDLENLCNDPNFIAECRAMLGEAQLMQGRRSQGETTLLAGMQIEQNSWKGIRILPCWENLIELYIKQARWKQAEELLLPLINAKTNDKGKRMRILGEDLTHVSWSRIDEMVGLIVGMDRWRAEESGRNMAVYHLLGLYKNKLQLALVYRQQRRLLEARQQLEALAELGLHKENRILEDTKELLVAIHLEMGNLDEAERIQEDIVKVIDEIFQPQEENVRIVPALQRLSDVYRRNNHWRKRHDVQMRLLKYR</sequence>
<evidence type="ECO:0000313" key="1">
    <source>
        <dbReference type="EMBL" id="KAF9524435.1"/>
    </source>
</evidence>
<protein>
    <submittedName>
        <fullName evidence="1">Uncharacterized protein</fullName>
    </submittedName>
</protein>
<dbReference type="InterPro" id="IPR011990">
    <property type="entry name" value="TPR-like_helical_dom_sf"/>
</dbReference>
<gene>
    <name evidence="1" type="ORF">CPB83DRAFT_861361</name>
</gene>
<proteinExistence type="predicted"/>
<dbReference type="AlphaFoldDB" id="A0A9P6JL48"/>
<dbReference type="Gene3D" id="1.25.40.10">
    <property type="entry name" value="Tetratricopeptide repeat domain"/>
    <property type="match status" value="1"/>
</dbReference>
<comment type="caution">
    <text evidence="1">The sequence shown here is derived from an EMBL/GenBank/DDBJ whole genome shotgun (WGS) entry which is preliminary data.</text>
</comment>
<organism evidence="1 2">
    <name type="scientific">Crepidotus variabilis</name>
    <dbReference type="NCBI Taxonomy" id="179855"/>
    <lineage>
        <taxon>Eukaryota</taxon>
        <taxon>Fungi</taxon>
        <taxon>Dikarya</taxon>
        <taxon>Basidiomycota</taxon>
        <taxon>Agaricomycotina</taxon>
        <taxon>Agaricomycetes</taxon>
        <taxon>Agaricomycetidae</taxon>
        <taxon>Agaricales</taxon>
        <taxon>Agaricineae</taxon>
        <taxon>Crepidotaceae</taxon>
        <taxon>Crepidotus</taxon>
    </lineage>
</organism>
<accession>A0A9P6JL48</accession>
<evidence type="ECO:0000313" key="2">
    <source>
        <dbReference type="Proteomes" id="UP000807306"/>
    </source>
</evidence>